<feature type="region of interest" description="Disordered" evidence="3">
    <location>
        <begin position="175"/>
        <end position="197"/>
    </location>
</feature>
<evidence type="ECO:0000313" key="5">
    <source>
        <dbReference type="EMBL" id="BCI66448.1"/>
    </source>
</evidence>
<dbReference type="Proteomes" id="UP000515220">
    <property type="component" value="Chromosome"/>
</dbReference>
<reference evidence="5 6" key="1">
    <citation type="submission" date="2020-07" db="EMBL/GenBank/DDBJ databases">
        <title>Complete Genome Sequence of an acetic acid bacterium, Acetobacter aceti JCM20276.</title>
        <authorList>
            <person name="Hirose Y."/>
            <person name="Mihara H."/>
        </authorList>
    </citation>
    <scope>NUCLEOTIDE SEQUENCE [LARGE SCALE GENOMIC DNA]</scope>
    <source>
        <strain evidence="5 6">JCM20276</strain>
    </source>
</reference>
<dbReference type="RefSeq" id="WP_232091861.1">
    <property type="nucleotide sequence ID" value="NZ_AP023326.1"/>
</dbReference>
<evidence type="ECO:0000256" key="1">
    <source>
        <dbReference type="ARBA" id="ARBA00022448"/>
    </source>
</evidence>
<dbReference type="SUPFAM" id="SSF111369">
    <property type="entry name" value="HlyD-like secretion proteins"/>
    <property type="match status" value="1"/>
</dbReference>
<accession>A0A6S6PFA8</accession>
<feature type="coiled-coil region" evidence="2">
    <location>
        <begin position="114"/>
        <end position="148"/>
    </location>
</feature>
<keyword evidence="2" id="KW-0175">Coiled coil</keyword>
<keyword evidence="4" id="KW-0732">Signal</keyword>
<dbReference type="Gene3D" id="2.40.50.100">
    <property type="match status" value="1"/>
</dbReference>
<gene>
    <name evidence="5" type="ORF">AAJCM20276_10720</name>
</gene>
<evidence type="ECO:0000256" key="3">
    <source>
        <dbReference type="SAM" id="MobiDB-lite"/>
    </source>
</evidence>
<dbReference type="PANTHER" id="PTHR30097">
    <property type="entry name" value="CATION EFFLUX SYSTEM PROTEIN CUSB"/>
    <property type="match status" value="1"/>
</dbReference>
<keyword evidence="1" id="KW-0813">Transport</keyword>
<evidence type="ECO:0000313" key="6">
    <source>
        <dbReference type="Proteomes" id="UP000515220"/>
    </source>
</evidence>
<organism evidence="5 6">
    <name type="scientific">Acetobacter aceti</name>
    <dbReference type="NCBI Taxonomy" id="435"/>
    <lineage>
        <taxon>Bacteria</taxon>
        <taxon>Pseudomonadati</taxon>
        <taxon>Pseudomonadota</taxon>
        <taxon>Alphaproteobacteria</taxon>
        <taxon>Acetobacterales</taxon>
        <taxon>Acetobacteraceae</taxon>
        <taxon>Acetobacter</taxon>
        <taxon>Acetobacter subgen. Acetobacter</taxon>
    </lineage>
</organism>
<evidence type="ECO:0000256" key="2">
    <source>
        <dbReference type="SAM" id="Coils"/>
    </source>
</evidence>
<evidence type="ECO:0000256" key="4">
    <source>
        <dbReference type="SAM" id="SignalP"/>
    </source>
</evidence>
<protein>
    <submittedName>
        <fullName evidence="5">Uncharacterized protein</fullName>
    </submittedName>
</protein>
<dbReference type="InterPro" id="IPR051909">
    <property type="entry name" value="MFP_Cation_Efflux"/>
</dbReference>
<dbReference type="EMBL" id="AP023326">
    <property type="protein sequence ID" value="BCI66448.1"/>
    <property type="molecule type" value="Genomic_DNA"/>
</dbReference>
<feature type="chain" id="PRO_5027844056" evidence="4">
    <location>
        <begin position="33"/>
        <end position="197"/>
    </location>
</feature>
<proteinExistence type="predicted"/>
<dbReference type="Gene3D" id="1.10.287.470">
    <property type="entry name" value="Helix hairpin bin"/>
    <property type="match status" value="1"/>
</dbReference>
<dbReference type="AlphaFoldDB" id="A0A6S6PFA8"/>
<name>A0A6S6PFA8_ACEAC</name>
<feature type="compositionally biased region" description="Polar residues" evidence="3">
    <location>
        <begin position="177"/>
        <end position="197"/>
    </location>
</feature>
<feature type="signal peptide" evidence="4">
    <location>
        <begin position="1"/>
        <end position="32"/>
    </location>
</feature>
<sequence length="197" mass="20876">MIETNRVFSPSFVSALLSTLLASSAFLPSAHAAPPLPTVTISDEALAAEDIHTAVAHPGALPHHMDVPAYIVADARKVAHIRPVGSGRVLDVAVVAGQMVTKGQPLLTYENFTLNDDTQQRLSAEAALQEARARRENARQLYDRARTLKGGGGFGRRTGATGRCLAGGGCARAWPGSRTSEYSRTSPPLSVQYGTSR</sequence>